<dbReference type="InterPro" id="IPR005653">
    <property type="entry name" value="OstA-like_N"/>
</dbReference>
<dbReference type="InterPro" id="IPR051120">
    <property type="entry name" value="ABC_AA/LPS_Transport"/>
</dbReference>
<dbReference type="InterPro" id="IPR030921">
    <property type="entry name" value="LPS_export_LptB"/>
</dbReference>
<keyword evidence="7" id="KW-1185">Reference proteome</keyword>
<dbReference type="AlphaFoldDB" id="A0A9Q0N6V1"/>
<evidence type="ECO:0000256" key="4">
    <source>
        <dbReference type="SAM" id="SignalP"/>
    </source>
</evidence>
<evidence type="ECO:0000256" key="3">
    <source>
        <dbReference type="ARBA" id="ARBA00022840"/>
    </source>
</evidence>
<dbReference type="NCBIfam" id="TIGR04406">
    <property type="entry name" value="LPS_export_lptB"/>
    <property type="match status" value="1"/>
</dbReference>
<organism evidence="6 7">
    <name type="scientific">Pseudolycoriella hygida</name>
    <dbReference type="NCBI Taxonomy" id="35572"/>
    <lineage>
        <taxon>Eukaryota</taxon>
        <taxon>Metazoa</taxon>
        <taxon>Ecdysozoa</taxon>
        <taxon>Arthropoda</taxon>
        <taxon>Hexapoda</taxon>
        <taxon>Insecta</taxon>
        <taxon>Pterygota</taxon>
        <taxon>Neoptera</taxon>
        <taxon>Endopterygota</taxon>
        <taxon>Diptera</taxon>
        <taxon>Nematocera</taxon>
        <taxon>Sciaroidea</taxon>
        <taxon>Sciaridae</taxon>
        <taxon>Pseudolycoriella</taxon>
    </lineage>
</organism>
<feature type="chain" id="PRO_5040401742" evidence="4">
    <location>
        <begin position="19"/>
        <end position="352"/>
    </location>
</feature>
<comment type="caution">
    <text evidence="6">The sequence shown here is derived from an EMBL/GenBank/DDBJ whole genome shotgun (WGS) entry which is preliminary data.</text>
</comment>
<proteinExistence type="predicted"/>
<dbReference type="Pfam" id="PF03968">
    <property type="entry name" value="LptD_N"/>
    <property type="match status" value="1"/>
</dbReference>
<dbReference type="PROSITE" id="PS00211">
    <property type="entry name" value="ABC_TRANSPORTER_1"/>
    <property type="match status" value="1"/>
</dbReference>
<reference evidence="6" key="1">
    <citation type="submission" date="2022-07" db="EMBL/GenBank/DDBJ databases">
        <authorList>
            <person name="Trinca V."/>
            <person name="Uliana J.V.C."/>
            <person name="Torres T.T."/>
            <person name="Ward R.J."/>
            <person name="Monesi N."/>
        </authorList>
    </citation>
    <scope>NUCLEOTIDE SEQUENCE</scope>
    <source>
        <strain evidence="6">HSMRA1968</strain>
        <tissue evidence="6">Whole embryos</tissue>
    </source>
</reference>
<dbReference type="SMART" id="SM00382">
    <property type="entry name" value="AAA"/>
    <property type="match status" value="1"/>
</dbReference>
<feature type="non-terminal residue" evidence="6">
    <location>
        <position position="352"/>
    </location>
</feature>
<keyword evidence="4" id="KW-0732">Signal</keyword>
<dbReference type="EMBL" id="WJQU01000001">
    <property type="protein sequence ID" value="KAJ6644831.1"/>
    <property type="molecule type" value="Genomic_DNA"/>
</dbReference>
<feature type="domain" description="ABC transporter" evidence="5">
    <location>
        <begin position="128"/>
        <end position="352"/>
    </location>
</feature>
<dbReference type="Gene3D" id="2.60.450.10">
    <property type="entry name" value="Lipopolysaccharide (LPS) transport protein A like domain"/>
    <property type="match status" value="1"/>
</dbReference>
<dbReference type="GO" id="GO:0043190">
    <property type="term" value="C:ATP-binding cassette (ABC) transporter complex"/>
    <property type="evidence" value="ECO:0007669"/>
    <property type="project" value="InterPro"/>
</dbReference>
<dbReference type="PROSITE" id="PS50893">
    <property type="entry name" value="ABC_TRANSPORTER_2"/>
    <property type="match status" value="1"/>
</dbReference>
<dbReference type="InterPro" id="IPR003593">
    <property type="entry name" value="AAA+_ATPase"/>
</dbReference>
<sequence length="352" mass="40188">MKGILCILYLLATMQAIADNKKDSRRLYINSDHLVINQEKQQAHFSGQVILWFEDMVVKTTNLEIFYKKVNNKQVIDYIIMPSKLTARRNNMHELLMANSAEYFMNSKELILSGDIVIQTNDLMTDILHVNNISKTYNNRLILNNVSIHLQAGEIVGLFGPNGAGKTTCFSIIIGLSRPDRGELFHNNYNITHLPIYLRAKFGFSYLPQESSIFQGLSVRDNIRIVLEIVESNKEVIEQKTCDLLKEFSLYHLRDVSALALSGGERRRLEIARTLATKPKFIMLDEPLAGIDPLMIEDIKNLIAYLRNRNIGILITDHNVRDTLNIVDRAYVIYNGKVLFEGTPQEITSNSK</sequence>
<dbReference type="OrthoDB" id="8061355at2759"/>
<dbReference type="InterPro" id="IPR003439">
    <property type="entry name" value="ABC_transporter-like_ATP-bd"/>
</dbReference>
<dbReference type="Gene3D" id="3.40.50.300">
    <property type="entry name" value="P-loop containing nucleotide triphosphate hydrolases"/>
    <property type="match status" value="1"/>
</dbReference>
<evidence type="ECO:0000313" key="7">
    <source>
        <dbReference type="Proteomes" id="UP001151699"/>
    </source>
</evidence>
<dbReference type="PANTHER" id="PTHR45772:SF10">
    <property type="entry name" value="LIPOPOLYSACCHARIDE EXPORT SYSTEM ATP-BINDING PROTEIN LPTB"/>
    <property type="match status" value="1"/>
</dbReference>
<dbReference type="Proteomes" id="UP001151699">
    <property type="component" value="Chromosome A"/>
</dbReference>
<protein>
    <submittedName>
        <fullName evidence="6">ABC transporter ATP-binding protein</fullName>
    </submittedName>
</protein>
<keyword evidence="1" id="KW-0813">Transport</keyword>
<gene>
    <name evidence="6" type="ORF">Bhyg_00026</name>
</gene>
<name>A0A9Q0N6V1_9DIPT</name>
<dbReference type="SUPFAM" id="SSF52540">
    <property type="entry name" value="P-loop containing nucleoside triphosphate hydrolases"/>
    <property type="match status" value="1"/>
</dbReference>
<feature type="signal peptide" evidence="4">
    <location>
        <begin position="1"/>
        <end position="18"/>
    </location>
</feature>
<evidence type="ECO:0000256" key="1">
    <source>
        <dbReference type="ARBA" id="ARBA00022448"/>
    </source>
</evidence>
<dbReference type="InterPro" id="IPR027417">
    <property type="entry name" value="P-loop_NTPase"/>
</dbReference>
<keyword evidence="3 6" id="KW-0067">ATP-binding</keyword>
<dbReference type="GO" id="GO:0055085">
    <property type="term" value="P:transmembrane transport"/>
    <property type="evidence" value="ECO:0007669"/>
    <property type="project" value="InterPro"/>
</dbReference>
<evidence type="ECO:0000259" key="5">
    <source>
        <dbReference type="PROSITE" id="PS50893"/>
    </source>
</evidence>
<dbReference type="PANTHER" id="PTHR45772">
    <property type="entry name" value="CONSERVED COMPONENT OF ABC TRANSPORTER FOR NATURAL AMINO ACIDS-RELATED"/>
    <property type="match status" value="1"/>
</dbReference>
<dbReference type="GO" id="GO:0016887">
    <property type="term" value="F:ATP hydrolysis activity"/>
    <property type="evidence" value="ECO:0007669"/>
    <property type="project" value="InterPro"/>
</dbReference>
<keyword evidence="2" id="KW-0547">Nucleotide-binding</keyword>
<dbReference type="GO" id="GO:0005524">
    <property type="term" value="F:ATP binding"/>
    <property type="evidence" value="ECO:0007669"/>
    <property type="project" value="UniProtKB-KW"/>
</dbReference>
<accession>A0A9Q0N6V1</accession>
<dbReference type="InterPro" id="IPR017871">
    <property type="entry name" value="ABC_transporter-like_CS"/>
</dbReference>
<evidence type="ECO:0000313" key="6">
    <source>
        <dbReference type="EMBL" id="KAJ6644831.1"/>
    </source>
</evidence>
<evidence type="ECO:0000256" key="2">
    <source>
        <dbReference type="ARBA" id="ARBA00022741"/>
    </source>
</evidence>
<dbReference type="Pfam" id="PF00005">
    <property type="entry name" value="ABC_tran"/>
    <property type="match status" value="1"/>
</dbReference>